<evidence type="ECO:0000313" key="3">
    <source>
        <dbReference type="EMBL" id="VFT80201.1"/>
    </source>
</evidence>
<reference evidence="2" key="2">
    <citation type="submission" date="2019-06" db="EMBL/GenBank/DDBJ databases">
        <title>Genomics analysis of Aphanomyces spp. identifies a new class of oomycete effector associated with host adaptation.</title>
        <authorList>
            <person name="Gaulin E."/>
        </authorList>
    </citation>
    <scope>NUCLEOTIDE SEQUENCE</scope>
    <source>
        <strain evidence="2">CBS 578.67</strain>
    </source>
</reference>
<gene>
    <name evidence="3" type="primary">Aste57867_3021</name>
    <name evidence="2" type="ORF">As57867_003012</name>
    <name evidence="3" type="ORF">ASTE57867_3021</name>
</gene>
<reference evidence="3 4" key="1">
    <citation type="submission" date="2019-03" db="EMBL/GenBank/DDBJ databases">
        <authorList>
            <person name="Gaulin E."/>
            <person name="Dumas B."/>
        </authorList>
    </citation>
    <scope>NUCLEOTIDE SEQUENCE [LARGE SCALE GENOMIC DNA]</scope>
    <source>
        <strain evidence="3">CBS 568.67</strain>
    </source>
</reference>
<keyword evidence="1" id="KW-1133">Transmembrane helix</keyword>
<accession>A0A485KCL4</accession>
<keyword evidence="1" id="KW-0472">Membrane</keyword>
<evidence type="ECO:0000313" key="4">
    <source>
        <dbReference type="Proteomes" id="UP000332933"/>
    </source>
</evidence>
<feature type="transmembrane region" description="Helical" evidence="1">
    <location>
        <begin position="20"/>
        <end position="41"/>
    </location>
</feature>
<feature type="transmembrane region" description="Helical" evidence="1">
    <location>
        <begin position="133"/>
        <end position="153"/>
    </location>
</feature>
<evidence type="ECO:0000256" key="1">
    <source>
        <dbReference type="SAM" id="Phobius"/>
    </source>
</evidence>
<feature type="transmembrane region" description="Helical" evidence="1">
    <location>
        <begin position="184"/>
        <end position="204"/>
    </location>
</feature>
<organism evidence="3 4">
    <name type="scientific">Aphanomyces stellatus</name>
    <dbReference type="NCBI Taxonomy" id="120398"/>
    <lineage>
        <taxon>Eukaryota</taxon>
        <taxon>Sar</taxon>
        <taxon>Stramenopiles</taxon>
        <taxon>Oomycota</taxon>
        <taxon>Saprolegniomycetes</taxon>
        <taxon>Saprolegniales</taxon>
        <taxon>Verrucalvaceae</taxon>
        <taxon>Aphanomyces</taxon>
    </lineage>
</organism>
<keyword evidence="4" id="KW-1185">Reference proteome</keyword>
<keyword evidence="1" id="KW-0812">Transmembrane</keyword>
<dbReference type="Proteomes" id="UP000332933">
    <property type="component" value="Unassembled WGS sequence"/>
</dbReference>
<evidence type="ECO:0000313" key="2">
    <source>
        <dbReference type="EMBL" id="KAF0716113.1"/>
    </source>
</evidence>
<dbReference type="EMBL" id="CAADRA010000456">
    <property type="protein sequence ID" value="VFT80201.1"/>
    <property type="molecule type" value="Genomic_DNA"/>
</dbReference>
<protein>
    <submittedName>
        <fullName evidence="3">Aste57867_3021 protein</fullName>
    </submittedName>
</protein>
<proteinExistence type="predicted"/>
<name>A0A485KCL4_9STRA</name>
<dbReference type="EMBL" id="VJMH01000456">
    <property type="protein sequence ID" value="KAF0716113.1"/>
    <property type="molecule type" value="Genomic_DNA"/>
</dbReference>
<sequence length="325" mass="36298">MPRHLLTSVDGSTENFAMLFRYTATLAASAGMTLCTCLAVFKWENVKRDAGHGTMFMVFFCWFFWSFATLYRTFLVFGKNGLDTLEDVHIRRMTFITETFFNAISLWFILAAYEFQRRALSPRSPRSHHTCLITYMLVVGGLSLALLLTLVIIDHGGQTVTGLDAKDPTEAEPYSAVVLTHLSWATWCIRCIAVGYPAVVALWLDLRRDMLPVAGLPKALSLTVLFFFVLNTPYLVIDPLFVFGVLDVDVHNRVLGLMKTFSYLSGVAISVVMGLSIRGFDAFYHANDPRRSSGLSRAVEPHDSLFVFSDGSTGSDRALEPESFP</sequence>
<feature type="transmembrane region" description="Helical" evidence="1">
    <location>
        <begin position="53"/>
        <end position="74"/>
    </location>
</feature>
<dbReference type="OrthoDB" id="61575at2759"/>
<feature type="transmembrane region" description="Helical" evidence="1">
    <location>
        <begin position="94"/>
        <end position="113"/>
    </location>
</feature>
<feature type="transmembrane region" description="Helical" evidence="1">
    <location>
        <begin position="216"/>
        <end position="237"/>
    </location>
</feature>
<feature type="transmembrane region" description="Helical" evidence="1">
    <location>
        <begin position="257"/>
        <end position="277"/>
    </location>
</feature>
<dbReference type="AlphaFoldDB" id="A0A485KCL4"/>